<feature type="compositionally biased region" description="Basic and acidic residues" evidence="1">
    <location>
        <begin position="90"/>
        <end position="101"/>
    </location>
</feature>
<evidence type="ECO:0000313" key="2">
    <source>
        <dbReference type="EMBL" id="KAK9523839.1"/>
    </source>
</evidence>
<feature type="region of interest" description="Disordered" evidence="1">
    <location>
        <begin position="1"/>
        <end position="101"/>
    </location>
</feature>
<name>A0AAW1ERD8_ZOAVI</name>
<keyword evidence="3" id="KW-1185">Reference proteome</keyword>
<dbReference type="Proteomes" id="UP001488805">
    <property type="component" value="Unassembled WGS sequence"/>
</dbReference>
<gene>
    <name evidence="2" type="ORF">VZT92_017725</name>
</gene>
<feature type="compositionally biased region" description="Polar residues" evidence="1">
    <location>
        <begin position="44"/>
        <end position="77"/>
    </location>
</feature>
<dbReference type="EMBL" id="JBCEZU010000156">
    <property type="protein sequence ID" value="KAK9523839.1"/>
    <property type="molecule type" value="Genomic_DNA"/>
</dbReference>
<reference evidence="2 3" key="1">
    <citation type="journal article" date="2024" name="Genome Biol. Evol.">
        <title>Chromosome-level genome assembly of the viviparous eelpout Zoarces viviparus.</title>
        <authorList>
            <person name="Fuhrmann N."/>
            <person name="Brasseur M.V."/>
            <person name="Bakowski C.E."/>
            <person name="Podsiadlowski L."/>
            <person name="Prost S."/>
            <person name="Krehenwinkel H."/>
            <person name="Mayer C."/>
        </authorList>
    </citation>
    <scope>NUCLEOTIDE SEQUENCE [LARGE SCALE GENOMIC DNA]</scope>
    <source>
        <strain evidence="2">NO-MEL_2022_Ind0_liver</strain>
    </source>
</reference>
<evidence type="ECO:0000313" key="3">
    <source>
        <dbReference type="Proteomes" id="UP001488805"/>
    </source>
</evidence>
<comment type="caution">
    <text evidence="2">The sequence shown here is derived from an EMBL/GenBank/DDBJ whole genome shotgun (WGS) entry which is preliminary data.</text>
</comment>
<dbReference type="AlphaFoldDB" id="A0AAW1ERD8"/>
<proteinExistence type="predicted"/>
<evidence type="ECO:0000256" key="1">
    <source>
        <dbReference type="SAM" id="MobiDB-lite"/>
    </source>
</evidence>
<accession>A0AAW1ERD8</accession>
<sequence length="101" mass="11103">MPETRRTPGPLPRISVRARGGEARDTYPELLLSQLHPPADKSQAPHQSCCSASVPNSSKLSDTSSLQQHTQSRTAANTWLDPVHGRRPTHALEKTQKSDLK</sequence>
<protein>
    <submittedName>
        <fullName evidence="2">Uncharacterized protein</fullName>
    </submittedName>
</protein>
<organism evidence="2 3">
    <name type="scientific">Zoarces viviparus</name>
    <name type="common">Viviparous eelpout</name>
    <name type="synonym">Blennius viviparus</name>
    <dbReference type="NCBI Taxonomy" id="48416"/>
    <lineage>
        <taxon>Eukaryota</taxon>
        <taxon>Metazoa</taxon>
        <taxon>Chordata</taxon>
        <taxon>Craniata</taxon>
        <taxon>Vertebrata</taxon>
        <taxon>Euteleostomi</taxon>
        <taxon>Actinopterygii</taxon>
        <taxon>Neopterygii</taxon>
        <taxon>Teleostei</taxon>
        <taxon>Neoteleostei</taxon>
        <taxon>Acanthomorphata</taxon>
        <taxon>Eupercaria</taxon>
        <taxon>Perciformes</taxon>
        <taxon>Cottioidei</taxon>
        <taxon>Zoarcales</taxon>
        <taxon>Zoarcidae</taxon>
        <taxon>Zoarcinae</taxon>
        <taxon>Zoarces</taxon>
    </lineage>
</organism>